<organism evidence="3 4">
    <name type="scientific">Hymenobacter wooponensis</name>
    <dbReference type="NCBI Taxonomy" id="1525360"/>
    <lineage>
        <taxon>Bacteria</taxon>
        <taxon>Pseudomonadati</taxon>
        <taxon>Bacteroidota</taxon>
        <taxon>Cytophagia</taxon>
        <taxon>Cytophagales</taxon>
        <taxon>Hymenobacteraceae</taxon>
        <taxon>Hymenobacter</taxon>
    </lineage>
</organism>
<evidence type="ECO:0000313" key="4">
    <source>
        <dbReference type="Proteomes" id="UP000298284"/>
    </source>
</evidence>
<accession>A0A4Z0MBI2</accession>
<feature type="domain" description="DUF6794" evidence="2">
    <location>
        <begin position="165"/>
        <end position="247"/>
    </location>
</feature>
<name>A0A4Z0MBI2_9BACT</name>
<feature type="signal peptide" evidence="1">
    <location>
        <begin position="1"/>
        <end position="21"/>
    </location>
</feature>
<feature type="chain" id="PRO_5021222541" description="DUF6794 domain-containing protein" evidence="1">
    <location>
        <begin position="22"/>
        <end position="315"/>
    </location>
</feature>
<keyword evidence="4" id="KW-1185">Reference proteome</keyword>
<dbReference type="RefSeq" id="WP_135533190.1">
    <property type="nucleotide sequence ID" value="NZ_SRKZ01000013.1"/>
</dbReference>
<gene>
    <name evidence="3" type="ORF">EU557_25150</name>
</gene>
<dbReference type="EMBL" id="SRKZ01000013">
    <property type="protein sequence ID" value="TGD76796.1"/>
    <property type="molecule type" value="Genomic_DNA"/>
</dbReference>
<dbReference type="Proteomes" id="UP000298284">
    <property type="component" value="Unassembled WGS sequence"/>
</dbReference>
<dbReference type="Pfam" id="PF20594">
    <property type="entry name" value="DUF6794"/>
    <property type="match status" value="2"/>
</dbReference>
<sequence>MLKRLLTVPLFLSVLCCSAQSAAINKQGFYVPQNLTEANEQLDKVLSPKAKAKFKQLTPSDFENVSALFILDEWELGEWQDSSSSRLVSYLNTYVKVNPLVSGYAGWQVRRHLVLLSYLRHLQNQPFDLAAEARTLNARGDSLAQGIERVHRRNLVADSIDGVYIPRDIRDSFGQLDRMLSEADKQELKHPDAEQGLARFHFGLGLWMRNNWQLWGGSRLQQYFERLGITHPDDMSGTLLRAYSAYLNGQVVNEKSLLPSPVPTPVESTVSFTAPAKQKRSQYSKPYREFLRKRRIADFNALPPEAYGEEVEIEK</sequence>
<dbReference type="AlphaFoldDB" id="A0A4Z0MBI2"/>
<evidence type="ECO:0000313" key="3">
    <source>
        <dbReference type="EMBL" id="TGD76796.1"/>
    </source>
</evidence>
<evidence type="ECO:0000259" key="2">
    <source>
        <dbReference type="Pfam" id="PF20594"/>
    </source>
</evidence>
<evidence type="ECO:0000256" key="1">
    <source>
        <dbReference type="SAM" id="SignalP"/>
    </source>
</evidence>
<proteinExistence type="predicted"/>
<feature type="domain" description="DUF6794" evidence="2">
    <location>
        <begin position="31"/>
        <end position="92"/>
    </location>
</feature>
<keyword evidence="1" id="KW-0732">Signal</keyword>
<comment type="caution">
    <text evidence="3">The sequence shown here is derived from an EMBL/GenBank/DDBJ whole genome shotgun (WGS) entry which is preliminary data.</text>
</comment>
<protein>
    <recommendedName>
        <fullName evidence="2">DUF6794 domain-containing protein</fullName>
    </recommendedName>
</protein>
<reference evidence="3 4" key="1">
    <citation type="submission" date="2019-04" db="EMBL/GenBank/DDBJ databases">
        <authorList>
            <person name="Feng G."/>
            <person name="Zhang J."/>
            <person name="Zhu H."/>
        </authorList>
    </citation>
    <scope>NUCLEOTIDE SEQUENCE [LARGE SCALE GENOMIC DNA]</scope>
    <source>
        <strain evidence="3 4">JCM 19491</strain>
    </source>
</reference>
<dbReference type="OrthoDB" id="983155at2"/>
<dbReference type="InterPro" id="IPR046744">
    <property type="entry name" value="DUF6794"/>
</dbReference>